<evidence type="ECO:0000313" key="1">
    <source>
        <dbReference type="EMBL" id="TDP73219.1"/>
    </source>
</evidence>
<evidence type="ECO:0000313" key="2">
    <source>
        <dbReference type="Proteomes" id="UP000295361"/>
    </source>
</evidence>
<dbReference type="AlphaFoldDB" id="A0A4R6QRV5"/>
<dbReference type="InterPro" id="IPR014991">
    <property type="entry name" value="DUF1840"/>
</dbReference>
<dbReference type="EMBL" id="SNXS01000002">
    <property type="protein sequence ID" value="TDP73219.1"/>
    <property type="molecule type" value="Genomic_DNA"/>
</dbReference>
<protein>
    <submittedName>
        <fullName evidence="1">Uncharacterized protein DUF1840</fullName>
    </submittedName>
</protein>
<organism evidence="1 2">
    <name type="scientific">Roseateles toxinivorans</name>
    <dbReference type="NCBI Taxonomy" id="270368"/>
    <lineage>
        <taxon>Bacteria</taxon>
        <taxon>Pseudomonadati</taxon>
        <taxon>Pseudomonadota</taxon>
        <taxon>Betaproteobacteria</taxon>
        <taxon>Burkholderiales</taxon>
        <taxon>Sphaerotilaceae</taxon>
        <taxon>Roseateles</taxon>
    </lineage>
</organism>
<name>A0A4R6QRV5_9BURK</name>
<sequence>MAANTPLQQRPAMLYKFKSKDSADVIMMGPAGDHLLKLLGRPVTAKGIFEPADLPALMAAIEQAVAADEAAYAQAQAEARAEGVQLPPREGVSLRQRVWPLLEMMRRALAKHHDVVWGV</sequence>
<proteinExistence type="predicted"/>
<reference evidence="1 2" key="1">
    <citation type="submission" date="2019-03" db="EMBL/GenBank/DDBJ databases">
        <title>Genomic Encyclopedia of Type Strains, Phase IV (KMG-IV): sequencing the most valuable type-strain genomes for metagenomic binning, comparative biology and taxonomic classification.</title>
        <authorList>
            <person name="Goeker M."/>
        </authorList>
    </citation>
    <scope>NUCLEOTIDE SEQUENCE [LARGE SCALE GENOMIC DNA]</scope>
    <source>
        <strain evidence="1 2">DSM 16998</strain>
    </source>
</reference>
<dbReference type="Pfam" id="PF08895">
    <property type="entry name" value="DUF1840"/>
    <property type="match status" value="1"/>
</dbReference>
<comment type="caution">
    <text evidence="1">The sequence shown here is derived from an EMBL/GenBank/DDBJ whole genome shotgun (WGS) entry which is preliminary data.</text>
</comment>
<keyword evidence="2" id="KW-1185">Reference proteome</keyword>
<gene>
    <name evidence="1" type="ORF">DES47_102966</name>
</gene>
<dbReference type="InParanoid" id="A0A4R6QRV5"/>
<dbReference type="Proteomes" id="UP000295361">
    <property type="component" value="Unassembled WGS sequence"/>
</dbReference>
<accession>A0A4R6QRV5</accession>